<dbReference type="Pfam" id="PF00179">
    <property type="entry name" value="UQ_con"/>
    <property type="match status" value="1"/>
</dbReference>
<dbReference type="Proteomes" id="UP001500889">
    <property type="component" value="Chromosome A"/>
</dbReference>
<dbReference type="PROSITE" id="PS50127">
    <property type="entry name" value="UBC_2"/>
    <property type="match status" value="1"/>
</dbReference>
<keyword evidence="3" id="KW-1185">Reference proteome</keyword>
<dbReference type="AlphaFoldDB" id="A0AAU9FZR9"/>
<evidence type="ECO:0000313" key="3">
    <source>
        <dbReference type="Proteomes" id="UP001500889"/>
    </source>
</evidence>
<gene>
    <name evidence="2" type="ORF">DMAD_01412</name>
</gene>
<dbReference type="InterPro" id="IPR016135">
    <property type="entry name" value="UBQ-conjugating_enzyme/RWD"/>
</dbReference>
<protein>
    <submittedName>
        <fullName evidence="2">Ubiquitin-conjugating enzyme E2 R2-like</fullName>
    </submittedName>
</protein>
<sequence length="223" mass="25669">MDEPVTTEPQPTTMAVAVLYKEIAELKKGKLEGFRVRLFREDDPFEWDVGVYGPPNTFYHGAYLKASMRFPPNYPMQPPEFHFRTTMFHPNVFANGMVYMSILYDGTWFPTMSASNVMLSVVSLLTGPDTDWPCNMDAASLYNRFRNSHGKDTAYLDRLALQKTEWKEMALLDDVVIPETVEEYCRTALVEEQLLDEEFTLGGLYDWSEYSSDSEAEENETDD</sequence>
<dbReference type="EMBL" id="AP029266">
    <property type="protein sequence ID" value="BFG01727.1"/>
    <property type="molecule type" value="Genomic_DNA"/>
</dbReference>
<dbReference type="InterPro" id="IPR050113">
    <property type="entry name" value="Ub_conjugating_enzyme"/>
</dbReference>
<organism evidence="2 3">
    <name type="scientific">Drosophila madeirensis</name>
    <name type="common">Fruit fly</name>
    <dbReference type="NCBI Taxonomy" id="30013"/>
    <lineage>
        <taxon>Eukaryota</taxon>
        <taxon>Metazoa</taxon>
        <taxon>Ecdysozoa</taxon>
        <taxon>Arthropoda</taxon>
        <taxon>Hexapoda</taxon>
        <taxon>Insecta</taxon>
        <taxon>Pterygota</taxon>
        <taxon>Neoptera</taxon>
        <taxon>Endopterygota</taxon>
        <taxon>Diptera</taxon>
        <taxon>Brachycera</taxon>
        <taxon>Muscomorpha</taxon>
        <taxon>Ephydroidea</taxon>
        <taxon>Drosophilidae</taxon>
        <taxon>Drosophila</taxon>
        <taxon>Sophophora</taxon>
    </lineage>
</organism>
<dbReference type="Gene3D" id="3.10.110.10">
    <property type="entry name" value="Ubiquitin Conjugating Enzyme"/>
    <property type="match status" value="1"/>
</dbReference>
<dbReference type="SMART" id="SM00212">
    <property type="entry name" value="UBCc"/>
    <property type="match status" value="1"/>
</dbReference>
<reference evidence="2 3" key="1">
    <citation type="submission" date="2024-02" db="EMBL/GenBank/DDBJ databases">
        <title>A chromosome-level genome assembly of Drosophila madeirensis, a fruit fly species endemic to Madeira island.</title>
        <authorList>
            <person name="Tomihara K."/>
            <person name="Llopart A."/>
            <person name="Yamamoto D."/>
        </authorList>
    </citation>
    <scope>NUCLEOTIDE SEQUENCE [LARGE SCALE GENOMIC DNA]</scope>
    <source>
        <strain evidence="2 3">RF1</strain>
    </source>
</reference>
<accession>A0AAU9FZR9</accession>
<dbReference type="InterPro" id="IPR000608">
    <property type="entry name" value="UBC"/>
</dbReference>
<dbReference type="SUPFAM" id="SSF54495">
    <property type="entry name" value="UBC-like"/>
    <property type="match status" value="1"/>
</dbReference>
<evidence type="ECO:0000259" key="1">
    <source>
        <dbReference type="PROSITE" id="PS50127"/>
    </source>
</evidence>
<feature type="domain" description="UBC core" evidence="1">
    <location>
        <begin position="14"/>
        <end position="162"/>
    </location>
</feature>
<evidence type="ECO:0000313" key="2">
    <source>
        <dbReference type="EMBL" id="BFG01727.1"/>
    </source>
</evidence>
<name>A0AAU9FZR9_DROMD</name>
<proteinExistence type="predicted"/>
<dbReference type="PANTHER" id="PTHR24067">
    <property type="entry name" value="UBIQUITIN-CONJUGATING ENZYME E2"/>
    <property type="match status" value="1"/>
</dbReference>